<evidence type="ECO:0000313" key="2">
    <source>
        <dbReference type="EMBL" id="HIQ90089.1"/>
    </source>
</evidence>
<reference evidence="2" key="2">
    <citation type="journal article" date="2021" name="PeerJ">
        <title>Extensive microbial diversity within the chicken gut microbiome revealed by metagenomics and culture.</title>
        <authorList>
            <person name="Gilroy R."/>
            <person name="Ravi A."/>
            <person name="Getino M."/>
            <person name="Pursley I."/>
            <person name="Horton D.L."/>
            <person name="Alikhan N.F."/>
            <person name="Baker D."/>
            <person name="Gharbi K."/>
            <person name="Hall N."/>
            <person name="Watson M."/>
            <person name="Adriaenssens E.M."/>
            <person name="Foster-Nyarko E."/>
            <person name="Jarju S."/>
            <person name="Secka A."/>
            <person name="Antonio M."/>
            <person name="Oren A."/>
            <person name="Chaudhuri R.R."/>
            <person name="La Ragione R."/>
            <person name="Hildebrand F."/>
            <person name="Pallen M.J."/>
        </authorList>
    </citation>
    <scope>NUCLEOTIDE SEQUENCE</scope>
    <source>
        <strain evidence="2">CHK147-3167</strain>
    </source>
</reference>
<feature type="domain" description="DUF2779" evidence="1">
    <location>
        <begin position="200"/>
        <end position="345"/>
    </location>
</feature>
<gene>
    <name evidence="2" type="ORF">IAB27_00455</name>
</gene>
<proteinExistence type="predicted"/>
<name>A0A9D0ZP73_9FIRM</name>
<accession>A0A9D0ZP73</accession>
<comment type="caution">
    <text evidence="2">The sequence shown here is derived from an EMBL/GenBank/DDBJ whole genome shotgun (WGS) entry which is preliminary data.</text>
</comment>
<dbReference type="EMBL" id="DVFV01000013">
    <property type="protein sequence ID" value="HIQ90089.1"/>
    <property type="molecule type" value="Genomic_DNA"/>
</dbReference>
<dbReference type="Proteomes" id="UP000886786">
    <property type="component" value="Unassembled WGS sequence"/>
</dbReference>
<sequence>RLSKPGHYIYDLAVQRYFIEKTHQSKKINYYLAVLNPDYIFDGAYKNGMPNYTPNQTGNLINLIDITSLTEEYQPKVDEDRILLEKYLDKYLNHEVPKDVCCSNAREIKCPCLDVCFDYLPKQNSIYNYLDSNRGFKKEGINYTCEDLIKKGYYKIIDVPDEYLNREKNRIQKHSIQTNTPYINKAKIKAGLAQIKYPIYHLDFETFPCPLPRFKGEHPYTQSVFQFSLHIQKEEGKLDKQKDHYGYLAKDLNDHRLELVKTLCNLIKNDGTVLVYNDAFEKTRLKELSEIFPEYKEKLLNIRNNIFDLLNIVKSNTKLYEKLGFTKEQAPLPNYYNPKMNGSFSIKKVLPSLSNLTYEGMDIGNGVEALITYANFNNYSKEEYNYKYNKLVEYCSQDTYAMFEVLEGLRKCVK</sequence>
<dbReference type="InterPro" id="IPR021301">
    <property type="entry name" value="DUF2779"/>
</dbReference>
<evidence type="ECO:0000259" key="1">
    <source>
        <dbReference type="Pfam" id="PF11074"/>
    </source>
</evidence>
<protein>
    <submittedName>
        <fullName evidence="2">DUF2779 domain-containing protein</fullName>
    </submittedName>
</protein>
<feature type="non-terminal residue" evidence="2">
    <location>
        <position position="1"/>
    </location>
</feature>
<organism evidence="2 3">
    <name type="scientific">Candidatus Coprosoma intestinipullorum</name>
    <dbReference type="NCBI Taxonomy" id="2840752"/>
    <lineage>
        <taxon>Bacteria</taxon>
        <taxon>Bacillati</taxon>
        <taxon>Bacillota</taxon>
        <taxon>Bacillota incertae sedis</taxon>
        <taxon>Candidatus Coprosoma</taxon>
    </lineage>
</organism>
<evidence type="ECO:0000313" key="3">
    <source>
        <dbReference type="Proteomes" id="UP000886786"/>
    </source>
</evidence>
<reference evidence="2" key="1">
    <citation type="submission" date="2020-10" db="EMBL/GenBank/DDBJ databases">
        <authorList>
            <person name="Gilroy R."/>
        </authorList>
    </citation>
    <scope>NUCLEOTIDE SEQUENCE</scope>
    <source>
        <strain evidence="2">CHK147-3167</strain>
    </source>
</reference>
<dbReference type="Pfam" id="PF11074">
    <property type="entry name" value="DUF2779"/>
    <property type="match status" value="1"/>
</dbReference>
<dbReference type="AlphaFoldDB" id="A0A9D0ZP73"/>